<dbReference type="InterPro" id="IPR001387">
    <property type="entry name" value="Cro/C1-type_HTH"/>
</dbReference>
<dbReference type="SUPFAM" id="SSF47413">
    <property type="entry name" value="lambda repressor-like DNA-binding domains"/>
    <property type="match status" value="1"/>
</dbReference>
<dbReference type="Proteomes" id="UP000622707">
    <property type="component" value="Unassembled WGS sequence"/>
</dbReference>
<feature type="domain" description="HTH cro/C1-type" evidence="2">
    <location>
        <begin position="87"/>
        <end position="133"/>
    </location>
</feature>
<dbReference type="Gene3D" id="1.10.260.40">
    <property type="entry name" value="lambda repressor-like DNA-binding domains"/>
    <property type="match status" value="1"/>
</dbReference>
<evidence type="ECO:0000313" key="4">
    <source>
        <dbReference type="Proteomes" id="UP000622707"/>
    </source>
</evidence>
<dbReference type="PROSITE" id="PS50943">
    <property type="entry name" value="HTH_CROC1"/>
    <property type="match status" value="1"/>
</dbReference>
<sequence>MPNIAAVLKDEIARIARKEARAQTAEFKKASAQYRTHIAALRRRIEDLERQVKRTSKAVAKGDAAAAPEEEGDDGQATNRRFSATRLAAQRQKLGLSAADFAALIGVSGQSVYKWEHGEARPRARQLEAIAALRGIGKREAAARLAQLQGS</sequence>
<name>A0ABS1JRP1_9BURK</name>
<dbReference type="InterPro" id="IPR010982">
    <property type="entry name" value="Lambda_DNA-bd_dom_sf"/>
</dbReference>
<accession>A0ABS1JRP1</accession>
<feature type="compositionally biased region" description="Low complexity" evidence="1">
    <location>
        <begin position="58"/>
        <end position="67"/>
    </location>
</feature>
<gene>
    <name evidence="3" type="ORF">JI746_17520</name>
</gene>
<dbReference type="CDD" id="cd00093">
    <property type="entry name" value="HTH_XRE"/>
    <property type="match status" value="1"/>
</dbReference>
<organism evidence="3 4">
    <name type="scientific">Ramlibacter alkalitolerans</name>
    <dbReference type="NCBI Taxonomy" id="2039631"/>
    <lineage>
        <taxon>Bacteria</taxon>
        <taxon>Pseudomonadati</taxon>
        <taxon>Pseudomonadota</taxon>
        <taxon>Betaproteobacteria</taxon>
        <taxon>Burkholderiales</taxon>
        <taxon>Comamonadaceae</taxon>
        <taxon>Ramlibacter</taxon>
    </lineage>
</organism>
<reference evidence="3 4" key="1">
    <citation type="journal article" date="2017" name="Int. J. Syst. Evol. Microbiol.">
        <title>Ramlibacter alkalitolerans sp. nov., alkali-tolerant bacterium isolated from soil of ginseng.</title>
        <authorList>
            <person name="Lee D.H."/>
            <person name="Cha C.J."/>
        </authorList>
    </citation>
    <scope>NUCLEOTIDE SEQUENCE [LARGE SCALE GENOMIC DNA]</scope>
    <source>
        <strain evidence="3 4">KACC 19305</strain>
    </source>
</reference>
<dbReference type="Pfam" id="PF01381">
    <property type="entry name" value="HTH_3"/>
    <property type="match status" value="1"/>
</dbReference>
<comment type="caution">
    <text evidence="3">The sequence shown here is derived from an EMBL/GenBank/DDBJ whole genome shotgun (WGS) entry which is preliminary data.</text>
</comment>
<evidence type="ECO:0000256" key="1">
    <source>
        <dbReference type="SAM" id="MobiDB-lite"/>
    </source>
</evidence>
<evidence type="ECO:0000259" key="2">
    <source>
        <dbReference type="PROSITE" id="PS50943"/>
    </source>
</evidence>
<dbReference type="SMART" id="SM00530">
    <property type="entry name" value="HTH_XRE"/>
    <property type="match status" value="1"/>
</dbReference>
<protein>
    <submittedName>
        <fullName evidence="3">Helix-turn-helix transcriptional regulator</fullName>
    </submittedName>
</protein>
<proteinExistence type="predicted"/>
<dbReference type="EMBL" id="JAEQND010000009">
    <property type="protein sequence ID" value="MBL0426917.1"/>
    <property type="molecule type" value="Genomic_DNA"/>
</dbReference>
<dbReference type="RefSeq" id="WP_201691320.1">
    <property type="nucleotide sequence ID" value="NZ_JAEQND010000009.1"/>
</dbReference>
<keyword evidence="4" id="KW-1185">Reference proteome</keyword>
<feature type="region of interest" description="Disordered" evidence="1">
    <location>
        <begin position="56"/>
        <end position="80"/>
    </location>
</feature>
<evidence type="ECO:0000313" key="3">
    <source>
        <dbReference type="EMBL" id="MBL0426917.1"/>
    </source>
</evidence>